<evidence type="ECO:0000256" key="1">
    <source>
        <dbReference type="SAM" id="Phobius"/>
    </source>
</evidence>
<keyword evidence="1" id="KW-0812">Transmembrane</keyword>
<reference evidence="2 3" key="1">
    <citation type="submission" date="2019-10" db="EMBL/GenBank/DDBJ databases">
        <title>Nocardia macrotermitis sp. nov. and Nocardia aurantia sp. nov., isolated from the gut of fungus growing-termite Macrotermes natalensis.</title>
        <authorList>
            <person name="Benndorf R."/>
            <person name="Schwitalla J."/>
            <person name="Martin K."/>
            <person name="De Beer W."/>
            <person name="Kaster A.-K."/>
            <person name="Vollmers J."/>
            <person name="Poulsen M."/>
            <person name="Beemelmanns C."/>
        </authorList>
    </citation>
    <scope>NUCLEOTIDE SEQUENCE [LARGE SCALE GENOMIC DNA]</scope>
    <source>
        <strain evidence="2 3">RB20</strain>
    </source>
</reference>
<dbReference type="AlphaFoldDB" id="A0A7K0DFN9"/>
<name>A0A7K0DFN9_9NOCA</name>
<evidence type="ECO:0000313" key="3">
    <source>
        <dbReference type="Proteomes" id="UP000438448"/>
    </source>
</evidence>
<sequence length="230" mass="25481">MLARVIGRWLDRGRTDPLPPPAQVPAPEKPPWYRDPVYLAPIATVITGIITATLALLPQYFPHTTPKPPLARYVDPQACMTTTWPQPAADVLSHVHAGKNLAGYAKLRAQPCWRAVDLTETAQFTPGTGIAVVCWVDADYTYDTSRVPRYDWYLVADPARAGSTIGWTQAWPYAAPDRAAAQCAQPHLDQPRSWWAQPILTIVAGILTFVSAVVAFLAIRRRRHSTSHIK</sequence>
<evidence type="ECO:0000313" key="2">
    <source>
        <dbReference type="EMBL" id="MQY24122.1"/>
    </source>
</evidence>
<feature type="transmembrane region" description="Helical" evidence="1">
    <location>
        <begin position="195"/>
        <end position="219"/>
    </location>
</feature>
<feature type="transmembrane region" description="Helical" evidence="1">
    <location>
        <begin position="37"/>
        <end position="61"/>
    </location>
</feature>
<accession>A0A7K0DFN9</accession>
<keyword evidence="1" id="KW-0472">Membrane</keyword>
<proteinExistence type="predicted"/>
<protein>
    <submittedName>
        <fullName evidence="2">Uncharacterized protein</fullName>
    </submittedName>
</protein>
<organism evidence="2 3">
    <name type="scientific">Nocardia macrotermitis</name>
    <dbReference type="NCBI Taxonomy" id="2585198"/>
    <lineage>
        <taxon>Bacteria</taxon>
        <taxon>Bacillati</taxon>
        <taxon>Actinomycetota</taxon>
        <taxon>Actinomycetes</taxon>
        <taxon>Mycobacteriales</taxon>
        <taxon>Nocardiaceae</taxon>
        <taxon>Nocardia</taxon>
    </lineage>
</organism>
<dbReference type="Proteomes" id="UP000438448">
    <property type="component" value="Unassembled WGS sequence"/>
</dbReference>
<comment type="caution">
    <text evidence="2">The sequence shown here is derived from an EMBL/GenBank/DDBJ whole genome shotgun (WGS) entry which is preliminary data.</text>
</comment>
<dbReference type="EMBL" id="WEGK01000027">
    <property type="protein sequence ID" value="MQY24122.1"/>
    <property type="molecule type" value="Genomic_DNA"/>
</dbReference>
<keyword evidence="1" id="KW-1133">Transmembrane helix</keyword>
<dbReference type="RefSeq" id="WP_153415855.1">
    <property type="nucleotide sequence ID" value="NZ_WEGK01000027.1"/>
</dbReference>
<keyword evidence="3" id="KW-1185">Reference proteome</keyword>
<gene>
    <name evidence="2" type="ORF">NRB20_72550</name>
</gene>